<dbReference type="RefSeq" id="WP_074718352.1">
    <property type="nucleotide sequence ID" value="NZ_FNPG01000023.1"/>
</dbReference>
<keyword evidence="4 6" id="KW-1133">Transmembrane helix</keyword>
<feature type="transmembrane region" description="Helical" evidence="6">
    <location>
        <begin position="257"/>
        <end position="279"/>
    </location>
</feature>
<feature type="transmembrane region" description="Helical" evidence="6">
    <location>
        <begin position="344"/>
        <end position="369"/>
    </location>
</feature>
<feature type="transmembrane region" description="Helical" evidence="6">
    <location>
        <begin position="20"/>
        <end position="40"/>
    </location>
</feature>
<dbReference type="EMBL" id="FNPG01000023">
    <property type="protein sequence ID" value="SDY57852.1"/>
    <property type="molecule type" value="Genomic_DNA"/>
</dbReference>
<keyword evidence="3 6" id="KW-0812">Transmembrane</keyword>
<gene>
    <name evidence="8" type="ORF">SAMN02910414_01868</name>
</gene>
<dbReference type="STRING" id="1122142.SAMN02910414_01868"/>
<comment type="subcellular location">
    <subcellularLocation>
        <location evidence="1">Cell membrane</location>
        <topology evidence="1">Multi-pass membrane protein</topology>
    </subcellularLocation>
</comment>
<proteinExistence type="predicted"/>
<dbReference type="GO" id="GO:0005886">
    <property type="term" value="C:plasma membrane"/>
    <property type="evidence" value="ECO:0007669"/>
    <property type="project" value="UniProtKB-SubCell"/>
</dbReference>
<dbReference type="PANTHER" id="PTHR30287:SF1">
    <property type="entry name" value="INNER MEMBRANE PROTEIN"/>
    <property type="match status" value="1"/>
</dbReference>
<dbReference type="AlphaFoldDB" id="A0A1H3L079"/>
<feature type="domain" description="ABC3 transporter permease C-terminal" evidence="7">
    <location>
        <begin position="632"/>
        <end position="747"/>
    </location>
</feature>
<evidence type="ECO:0000256" key="5">
    <source>
        <dbReference type="ARBA" id="ARBA00023136"/>
    </source>
</evidence>
<sequence>MKYLIKKMLRDVQQNYTQFIAVFLMATISVMIYSGMASVWTGLSSTVKEEVDETNMANLYVSATNITDDDVSDIKDLEEDLEISLICKRSFNTVDGESEIEVNTVNNFDVSKFTLISGETYKEDKEGIYLDKDYAEKHNLNIGDDVYLLNAWGEEVTLTLLGTIHSPEYIYYTGAITETVPNYEKYGYGFVSNNTFLKLNSKINYTLAKITTSSEITDDMLSEILGERFVSVTKRADYTTYSRVEKEVEQMKKMATLFSLVFILLSLLTMYTSMVRLVNRQTQVIGTLKGLGVKSRQIKFHYALYGLITPLLGGLLGLLIGRLTVSKVLLNVKKTTLYLTEWKLVFSASSFILIAIIIICCSMAAVLAVRKVLKSETTDILRGNINQGRVKKELKDKYFLSNFSYEFRLAIRNMSENKVRFIMGIVGVLGGMVLMIAGLGVKDSINGSNDYVFSKQFTYEIKGILKIPGSVLEGEDGLQYLYENSVEIKTDLKDKKTILTALEDGNYYHFYDNDDNEINIKDAGVVVSRHLADELGIKAGNTISIKVNGDDSFKEIKVNAITKTLTPQGIFFSKDALEDAGIKFIPTSFLTDQKDAEYYRNLDEVKNCITREEQLNNTKTVADSVMSVVKLLLLASVMLSVVILYNLGILNYVERIRQYATMKVLGFYMKEIRSISISESIITTLIGWIFGMLIGGAFLKLYVKIISFDTFEWIAIVNLRTYIIATLVVVGVTLVVNILLNKKIKKIVMVEALKSVE</sequence>
<feature type="domain" description="ABC3 transporter permease C-terminal" evidence="7">
    <location>
        <begin position="257"/>
        <end position="374"/>
    </location>
</feature>
<dbReference type="Pfam" id="PF02687">
    <property type="entry name" value="FtsX"/>
    <property type="match status" value="2"/>
</dbReference>
<reference evidence="8 9" key="1">
    <citation type="submission" date="2016-10" db="EMBL/GenBank/DDBJ databases">
        <authorList>
            <person name="de Groot N.N."/>
        </authorList>
    </citation>
    <scope>NUCLEOTIDE SEQUENCE [LARGE SCALE GENOMIC DNA]</scope>
    <source>
        <strain evidence="8 9">DSM 14045</strain>
    </source>
</reference>
<protein>
    <submittedName>
        <fullName evidence="8">Putative ABC transport system permease protein</fullName>
    </submittedName>
</protein>
<evidence type="ECO:0000313" key="8">
    <source>
        <dbReference type="EMBL" id="SDY57852.1"/>
    </source>
</evidence>
<dbReference type="PANTHER" id="PTHR30287">
    <property type="entry name" value="MEMBRANE COMPONENT OF PREDICTED ABC SUPERFAMILY METABOLITE UPTAKE TRANSPORTER"/>
    <property type="match status" value="1"/>
</dbReference>
<feature type="transmembrane region" description="Helical" evidence="6">
    <location>
        <begin position="421"/>
        <end position="441"/>
    </location>
</feature>
<evidence type="ECO:0000256" key="6">
    <source>
        <dbReference type="SAM" id="Phobius"/>
    </source>
</evidence>
<accession>A0A1H3L079</accession>
<dbReference type="Proteomes" id="UP000183918">
    <property type="component" value="Unassembled WGS sequence"/>
</dbReference>
<organism evidence="8 9">
    <name type="scientific">Lachnobacterium bovis DSM 14045</name>
    <dbReference type="NCBI Taxonomy" id="1122142"/>
    <lineage>
        <taxon>Bacteria</taxon>
        <taxon>Bacillati</taxon>
        <taxon>Bacillota</taxon>
        <taxon>Clostridia</taxon>
        <taxon>Lachnospirales</taxon>
        <taxon>Lachnospiraceae</taxon>
        <taxon>Lachnobacterium</taxon>
    </lineage>
</organism>
<evidence type="ECO:0000313" key="9">
    <source>
        <dbReference type="Proteomes" id="UP000183918"/>
    </source>
</evidence>
<feature type="transmembrane region" description="Helical" evidence="6">
    <location>
        <begin position="719"/>
        <end position="740"/>
    </location>
</feature>
<dbReference type="InterPro" id="IPR003838">
    <property type="entry name" value="ABC3_permease_C"/>
</dbReference>
<dbReference type="InterPro" id="IPR038766">
    <property type="entry name" value="Membrane_comp_ABC_pdt"/>
</dbReference>
<evidence type="ECO:0000259" key="7">
    <source>
        <dbReference type="Pfam" id="PF02687"/>
    </source>
</evidence>
<evidence type="ECO:0000256" key="3">
    <source>
        <dbReference type="ARBA" id="ARBA00022692"/>
    </source>
</evidence>
<keyword evidence="2" id="KW-1003">Cell membrane</keyword>
<feature type="transmembrane region" description="Helical" evidence="6">
    <location>
        <begin position="674"/>
        <end position="699"/>
    </location>
</feature>
<name>A0A1H3L079_9FIRM</name>
<keyword evidence="5 6" id="KW-0472">Membrane</keyword>
<feature type="transmembrane region" description="Helical" evidence="6">
    <location>
        <begin position="631"/>
        <end position="653"/>
    </location>
</feature>
<dbReference type="OrthoDB" id="5137249at2"/>
<feature type="transmembrane region" description="Helical" evidence="6">
    <location>
        <begin position="300"/>
        <end position="324"/>
    </location>
</feature>
<evidence type="ECO:0000256" key="2">
    <source>
        <dbReference type="ARBA" id="ARBA00022475"/>
    </source>
</evidence>
<evidence type="ECO:0000256" key="4">
    <source>
        <dbReference type="ARBA" id="ARBA00022989"/>
    </source>
</evidence>
<evidence type="ECO:0000256" key="1">
    <source>
        <dbReference type="ARBA" id="ARBA00004651"/>
    </source>
</evidence>
<keyword evidence="9" id="KW-1185">Reference proteome</keyword>